<evidence type="ECO:0000256" key="2">
    <source>
        <dbReference type="ARBA" id="ARBA00022801"/>
    </source>
</evidence>
<dbReference type="KEGG" id="ial:IALB_2258"/>
<organism evidence="3 4">
    <name type="scientific">Ignavibacterium album (strain DSM 19864 / JCM 16511 / NBRC 101810 / Mat9-16)</name>
    <dbReference type="NCBI Taxonomy" id="945713"/>
    <lineage>
        <taxon>Bacteria</taxon>
        <taxon>Pseudomonadati</taxon>
        <taxon>Ignavibacteriota</taxon>
        <taxon>Ignavibacteria</taxon>
        <taxon>Ignavibacteriales</taxon>
        <taxon>Ignavibacteriaceae</taxon>
        <taxon>Ignavibacterium</taxon>
    </lineage>
</organism>
<gene>
    <name evidence="3" type="ordered locus">IALB_2258</name>
</gene>
<dbReference type="GO" id="GO:0047617">
    <property type="term" value="F:fatty acyl-CoA hydrolase activity"/>
    <property type="evidence" value="ECO:0007669"/>
    <property type="project" value="TreeGrafter"/>
</dbReference>
<protein>
    <submittedName>
        <fullName evidence="3">Putative thioesterase</fullName>
    </submittedName>
</protein>
<dbReference type="eggNOG" id="COG0824">
    <property type="taxonomic scope" value="Bacteria"/>
</dbReference>
<dbReference type="InterPro" id="IPR050563">
    <property type="entry name" value="4-hydroxybenzoyl-CoA_TE"/>
</dbReference>
<dbReference type="OrthoDB" id="9791529at2"/>
<dbReference type="NCBIfam" id="TIGR00051">
    <property type="entry name" value="YbgC/FadM family acyl-CoA thioesterase"/>
    <property type="match status" value="1"/>
</dbReference>
<dbReference type="EMBL" id="CP003418">
    <property type="protein sequence ID" value="AFH49961.1"/>
    <property type="molecule type" value="Genomic_DNA"/>
</dbReference>
<dbReference type="PIRSF" id="PIRSF003230">
    <property type="entry name" value="YbgC"/>
    <property type="match status" value="1"/>
</dbReference>
<dbReference type="AlphaFoldDB" id="I0ALV4"/>
<dbReference type="RefSeq" id="WP_014561110.1">
    <property type="nucleotide sequence ID" value="NC_017464.1"/>
</dbReference>
<keyword evidence="4" id="KW-1185">Reference proteome</keyword>
<dbReference type="SUPFAM" id="SSF54637">
    <property type="entry name" value="Thioesterase/thiol ester dehydrase-isomerase"/>
    <property type="match status" value="1"/>
</dbReference>
<dbReference type="InterPro" id="IPR029069">
    <property type="entry name" value="HotDog_dom_sf"/>
</dbReference>
<dbReference type="STRING" id="945713.IALB_2258"/>
<dbReference type="PANTHER" id="PTHR31793:SF27">
    <property type="entry name" value="NOVEL THIOESTERASE SUPERFAMILY DOMAIN AND SAPOSIN A-TYPE DOMAIN CONTAINING PROTEIN (0610012H03RIK)"/>
    <property type="match status" value="1"/>
</dbReference>
<keyword evidence="2" id="KW-0378">Hydrolase</keyword>
<dbReference type="InterPro" id="IPR006684">
    <property type="entry name" value="YbgC/YbaW"/>
</dbReference>
<dbReference type="PANTHER" id="PTHR31793">
    <property type="entry name" value="4-HYDROXYBENZOYL-COA THIOESTERASE FAMILY MEMBER"/>
    <property type="match status" value="1"/>
</dbReference>
<dbReference type="HOGENOM" id="CLU_101141_7_3_10"/>
<evidence type="ECO:0000313" key="4">
    <source>
        <dbReference type="Proteomes" id="UP000007394"/>
    </source>
</evidence>
<sequence>MDIKDFNHKTTVTVRFHEVDMLGVCNNAVYINYFEHARLEYVKAAGLIPLGGIFSDGKLFFMVRNEINYRDHAFYDDELEIYSRISYIKNSSFGFDHLIIKRKTGQIIVDGKGVVVYVDPKTKKSTALPESFIDKVKSIDPDVQLIREQK</sequence>
<dbReference type="CDD" id="cd00586">
    <property type="entry name" value="4HBT"/>
    <property type="match status" value="1"/>
</dbReference>
<comment type="similarity">
    <text evidence="1">Belongs to the 4-hydroxybenzoyl-CoA thioesterase family.</text>
</comment>
<dbReference type="Proteomes" id="UP000007394">
    <property type="component" value="Chromosome"/>
</dbReference>
<evidence type="ECO:0000313" key="3">
    <source>
        <dbReference type="EMBL" id="AFH49961.1"/>
    </source>
</evidence>
<name>I0ALV4_IGNAJ</name>
<dbReference type="Pfam" id="PF13279">
    <property type="entry name" value="4HBT_2"/>
    <property type="match status" value="1"/>
</dbReference>
<evidence type="ECO:0000256" key="1">
    <source>
        <dbReference type="ARBA" id="ARBA00005953"/>
    </source>
</evidence>
<accession>I0ALV4</accession>
<proteinExistence type="inferred from homology"/>
<dbReference type="Gene3D" id="3.10.129.10">
    <property type="entry name" value="Hotdog Thioesterase"/>
    <property type="match status" value="1"/>
</dbReference>
<reference evidence="3 4" key="1">
    <citation type="journal article" date="2012" name="Front. Microbiol.">
        <title>Complete genome of Ignavibacterium album, a metabolically versatile, flagellated, facultative anaerobe from the phylum Chlorobi.</title>
        <authorList>
            <person name="Liu Z."/>
            <person name="Frigaard N.-U."/>
            <person name="Vogl K."/>
            <person name="Iino T."/>
            <person name="Ohkuma M."/>
            <person name="Overmann J."/>
            <person name="Bryant D.A."/>
        </authorList>
    </citation>
    <scope>NUCLEOTIDE SEQUENCE [LARGE SCALE GENOMIC DNA]</scope>
    <source>
        <strain evidence="4">DSM 19864 / JCM 16511 / NBRC 101810 / Mat9-16</strain>
    </source>
</reference>